<feature type="transmembrane region" description="Helical" evidence="3">
    <location>
        <begin position="31"/>
        <end position="54"/>
    </location>
</feature>
<reference evidence="4 6" key="2">
    <citation type="journal article" date="2014" name="BMC Genomics">
        <title>An improved genome release (version Mt4.0) for the model legume Medicago truncatula.</title>
        <authorList>
            <person name="Tang H."/>
            <person name="Krishnakumar V."/>
            <person name="Bidwell S."/>
            <person name="Rosen B."/>
            <person name="Chan A."/>
            <person name="Zhou S."/>
            <person name="Gentzbittel L."/>
            <person name="Childs K.L."/>
            <person name="Yandell M."/>
            <person name="Gundlach H."/>
            <person name="Mayer K.F."/>
            <person name="Schwartz D.C."/>
            <person name="Town C.D."/>
        </authorList>
    </citation>
    <scope>GENOME REANNOTATION</scope>
    <source>
        <strain evidence="5 6">cv. Jemalong A17</strain>
    </source>
</reference>
<accession>G7LGN5</accession>
<name>G7LGN5_MEDTR</name>
<dbReference type="HOGENOM" id="CLU_1075067_0_0_1"/>
<evidence type="ECO:0000256" key="2">
    <source>
        <dbReference type="SAM" id="MobiDB-lite"/>
    </source>
</evidence>
<reference evidence="5" key="3">
    <citation type="submission" date="2015-04" db="UniProtKB">
        <authorList>
            <consortium name="EnsemblPlants"/>
        </authorList>
    </citation>
    <scope>IDENTIFICATION</scope>
    <source>
        <strain evidence="5">cv. Jemalong A17</strain>
    </source>
</reference>
<evidence type="ECO:0000313" key="6">
    <source>
        <dbReference type="Proteomes" id="UP000002051"/>
    </source>
</evidence>
<organism evidence="4 6">
    <name type="scientific">Medicago truncatula</name>
    <name type="common">Barrel medic</name>
    <name type="synonym">Medicago tribuloides</name>
    <dbReference type="NCBI Taxonomy" id="3880"/>
    <lineage>
        <taxon>Eukaryota</taxon>
        <taxon>Viridiplantae</taxon>
        <taxon>Streptophyta</taxon>
        <taxon>Embryophyta</taxon>
        <taxon>Tracheophyta</taxon>
        <taxon>Spermatophyta</taxon>
        <taxon>Magnoliopsida</taxon>
        <taxon>eudicotyledons</taxon>
        <taxon>Gunneridae</taxon>
        <taxon>Pentapetalae</taxon>
        <taxon>rosids</taxon>
        <taxon>fabids</taxon>
        <taxon>Fabales</taxon>
        <taxon>Fabaceae</taxon>
        <taxon>Papilionoideae</taxon>
        <taxon>50 kb inversion clade</taxon>
        <taxon>NPAAA clade</taxon>
        <taxon>Hologalegina</taxon>
        <taxon>IRL clade</taxon>
        <taxon>Trifolieae</taxon>
        <taxon>Medicago</taxon>
    </lineage>
</organism>
<evidence type="ECO:0000256" key="3">
    <source>
        <dbReference type="SAM" id="Phobius"/>
    </source>
</evidence>
<feature type="region of interest" description="Disordered" evidence="2">
    <location>
        <begin position="64"/>
        <end position="93"/>
    </location>
</feature>
<keyword evidence="3 4" id="KW-0812">Transmembrane</keyword>
<protein>
    <submittedName>
        <fullName evidence="4">Transmembrane protein, putative</fullName>
    </submittedName>
</protein>
<evidence type="ECO:0000256" key="1">
    <source>
        <dbReference type="SAM" id="Coils"/>
    </source>
</evidence>
<keyword evidence="1" id="KW-0175">Coiled coil</keyword>
<feature type="coiled-coil region" evidence="1">
    <location>
        <begin position="223"/>
        <end position="254"/>
    </location>
</feature>
<dbReference type="Proteomes" id="UP000002051">
    <property type="component" value="Chromosome 8"/>
</dbReference>
<keyword evidence="3" id="KW-1133">Transmembrane helix</keyword>
<dbReference type="EnsemblPlants" id="AET01515">
    <property type="protein sequence ID" value="AET01515"/>
    <property type="gene ID" value="MTR_8g014410"/>
</dbReference>
<feature type="compositionally biased region" description="Basic residues" evidence="2">
    <location>
        <begin position="64"/>
        <end position="79"/>
    </location>
</feature>
<keyword evidence="6" id="KW-1185">Reference proteome</keyword>
<evidence type="ECO:0000313" key="4">
    <source>
        <dbReference type="EMBL" id="AET01515.1"/>
    </source>
</evidence>
<proteinExistence type="predicted"/>
<sequence>MTGHGGVIAIREEGGSVIVCLLTHCTESSSFTVVVTGFAISIYFAQGFVCLLFWSSQRIELAQKRRPKNKNNKVAKKQKVGNTEGDPHATIKKPFLPKKQKVQKTAEKCRSKKRKVKFYPIKFYDKPFPKEPLRIDWDAASEARRKGINLLGEIISKFKIQRARELEEWKEKKRAREEEEKKEKKSQFAKTCLSKDKKIVLEYVPMDYNRCKKLSSFDMDHYLAVIEERRKAIEKALQEDKEKLEVDIDRANATDMEEE</sequence>
<reference evidence="4 6" key="1">
    <citation type="journal article" date="2011" name="Nature">
        <title>The Medicago genome provides insight into the evolution of rhizobial symbioses.</title>
        <authorList>
            <person name="Young N.D."/>
            <person name="Debelle F."/>
            <person name="Oldroyd G.E."/>
            <person name="Geurts R."/>
            <person name="Cannon S.B."/>
            <person name="Udvardi M.K."/>
            <person name="Benedito V.A."/>
            <person name="Mayer K.F."/>
            <person name="Gouzy J."/>
            <person name="Schoof H."/>
            <person name="Van de Peer Y."/>
            <person name="Proost S."/>
            <person name="Cook D.R."/>
            <person name="Meyers B.C."/>
            <person name="Spannagl M."/>
            <person name="Cheung F."/>
            <person name="De Mita S."/>
            <person name="Krishnakumar V."/>
            <person name="Gundlach H."/>
            <person name="Zhou S."/>
            <person name="Mudge J."/>
            <person name="Bharti A.K."/>
            <person name="Murray J.D."/>
            <person name="Naoumkina M.A."/>
            <person name="Rosen B."/>
            <person name="Silverstein K.A."/>
            <person name="Tang H."/>
            <person name="Rombauts S."/>
            <person name="Zhao P.X."/>
            <person name="Zhou P."/>
            <person name="Barbe V."/>
            <person name="Bardou P."/>
            <person name="Bechner M."/>
            <person name="Bellec A."/>
            <person name="Berger A."/>
            <person name="Berges H."/>
            <person name="Bidwell S."/>
            <person name="Bisseling T."/>
            <person name="Choisne N."/>
            <person name="Couloux A."/>
            <person name="Denny R."/>
            <person name="Deshpande S."/>
            <person name="Dai X."/>
            <person name="Doyle J.J."/>
            <person name="Dudez A.M."/>
            <person name="Farmer A.D."/>
            <person name="Fouteau S."/>
            <person name="Franken C."/>
            <person name="Gibelin C."/>
            <person name="Gish J."/>
            <person name="Goldstein S."/>
            <person name="Gonzalez A.J."/>
            <person name="Green P.J."/>
            <person name="Hallab A."/>
            <person name="Hartog M."/>
            <person name="Hua A."/>
            <person name="Humphray S.J."/>
            <person name="Jeong D.H."/>
            <person name="Jing Y."/>
            <person name="Jocker A."/>
            <person name="Kenton S.M."/>
            <person name="Kim D.J."/>
            <person name="Klee K."/>
            <person name="Lai H."/>
            <person name="Lang C."/>
            <person name="Lin S."/>
            <person name="Macmil S.L."/>
            <person name="Magdelenat G."/>
            <person name="Matthews L."/>
            <person name="McCorrison J."/>
            <person name="Monaghan E.L."/>
            <person name="Mun J.H."/>
            <person name="Najar F.Z."/>
            <person name="Nicholson C."/>
            <person name="Noirot C."/>
            <person name="O'Bleness M."/>
            <person name="Paule C.R."/>
            <person name="Poulain J."/>
            <person name="Prion F."/>
            <person name="Qin B."/>
            <person name="Qu C."/>
            <person name="Retzel E.F."/>
            <person name="Riddle C."/>
            <person name="Sallet E."/>
            <person name="Samain S."/>
            <person name="Samson N."/>
            <person name="Sanders I."/>
            <person name="Saurat O."/>
            <person name="Scarpelli C."/>
            <person name="Schiex T."/>
            <person name="Segurens B."/>
            <person name="Severin A.J."/>
            <person name="Sherrier D.J."/>
            <person name="Shi R."/>
            <person name="Sims S."/>
            <person name="Singer S.R."/>
            <person name="Sinharoy S."/>
            <person name="Sterck L."/>
            <person name="Viollet A."/>
            <person name="Wang B.B."/>
            <person name="Wang K."/>
            <person name="Wang M."/>
            <person name="Wang X."/>
            <person name="Warfsmann J."/>
            <person name="Weissenbach J."/>
            <person name="White D.D."/>
            <person name="White J.D."/>
            <person name="Wiley G.B."/>
            <person name="Wincker P."/>
            <person name="Xing Y."/>
            <person name="Yang L."/>
            <person name="Yao Z."/>
            <person name="Ying F."/>
            <person name="Zhai J."/>
            <person name="Zhou L."/>
            <person name="Zuber A."/>
            <person name="Denarie J."/>
            <person name="Dixon R.A."/>
            <person name="May G.D."/>
            <person name="Schwartz D.C."/>
            <person name="Rogers J."/>
            <person name="Quetier F."/>
            <person name="Town C.D."/>
            <person name="Roe B.A."/>
        </authorList>
    </citation>
    <scope>NUCLEOTIDE SEQUENCE [LARGE SCALE GENOMIC DNA]</scope>
    <source>
        <strain evidence="4">A17</strain>
        <strain evidence="5 6">cv. Jemalong A17</strain>
    </source>
</reference>
<keyword evidence="3" id="KW-0472">Membrane</keyword>
<dbReference type="PaxDb" id="3880-AET01515"/>
<dbReference type="AlphaFoldDB" id="G7LGN5"/>
<evidence type="ECO:0000313" key="5">
    <source>
        <dbReference type="EnsemblPlants" id="AET01515"/>
    </source>
</evidence>
<gene>
    <name evidence="4" type="ordered locus">MTR_8g014410</name>
</gene>
<dbReference type="EMBL" id="CM001224">
    <property type="protein sequence ID" value="AET01515.1"/>
    <property type="molecule type" value="Genomic_DNA"/>
</dbReference>